<dbReference type="InterPro" id="IPR036661">
    <property type="entry name" value="Luciferase-like_sf"/>
</dbReference>
<feature type="domain" description="Luciferase-like" evidence="2">
    <location>
        <begin position="15"/>
        <end position="319"/>
    </location>
</feature>
<name>A0A2M9G341_9PROT</name>
<dbReference type="Gene3D" id="3.20.20.30">
    <property type="entry name" value="Luciferase-like domain"/>
    <property type="match status" value="1"/>
</dbReference>
<proteinExistence type="predicted"/>
<dbReference type="PANTHER" id="PTHR43244">
    <property type="match status" value="1"/>
</dbReference>
<evidence type="ECO:0000256" key="1">
    <source>
        <dbReference type="ARBA" id="ARBA00023002"/>
    </source>
</evidence>
<dbReference type="PANTHER" id="PTHR43244:SF1">
    <property type="entry name" value="5,10-METHYLENETETRAHYDROMETHANOPTERIN REDUCTASE"/>
    <property type="match status" value="1"/>
</dbReference>
<organism evidence="3 4">
    <name type="scientific">Minwuia thermotolerans</name>
    <dbReference type="NCBI Taxonomy" id="2056226"/>
    <lineage>
        <taxon>Bacteria</taxon>
        <taxon>Pseudomonadati</taxon>
        <taxon>Pseudomonadota</taxon>
        <taxon>Alphaproteobacteria</taxon>
        <taxon>Minwuiales</taxon>
        <taxon>Minwuiaceae</taxon>
        <taxon>Minwuia</taxon>
    </lineage>
</organism>
<sequence>MALKLNLMAGYWSSHPPQNMVAMAQLAERLGCHGFFTAEAYGSDALTPLAWVGAQTERIKLGTAIAQISARTPTSLAMHAITLDHLSNGRVILGLGVSGPQVVEGWYGRPFAKPLARTRAYIDIIRQVLARDEPVEHQSEHYTLPYPADAPGSWGLGKPLKSIVHPLRSDLPIFLGAEGPKNVKMATEICDGWFPLYFSPTGPKVYAEQTANLKPGFEIFCPVRIAITDDIEGALARVKENLALYVGGMGARDRNFHNDLVARMGYADAAAKIQDLYLDGKRREAVAAVPDSLADEISLIGPPERIRDRLAAWEESPVTGLMVWAADERELTQMAELVVGR</sequence>
<dbReference type="Proteomes" id="UP000229498">
    <property type="component" value="Unassembled WGS sequence"/>
</dbReference>
<dbReference type="RefSeq" id="WP_109793411.1">
    <property type="nucleotide sequence ID" value="NZ_PHIG01000031.1"/>
</dbReference>
<evidence type="ECO:0000313" key="4">
    <source>
        <dbReference type="Proteomes" id="UP000229498"/>
    </source>
</evidence>
<dbReference type="InterPro" id="IPR011251">
    <property type="entry name" value="Luciferase-like_dom"/>
</dbReference>
<accession>A0A2M9G341</accession>
<dbReference type="AlphaFoldDB" id="A0A2M9G341"/>
<dbReference type="EMBL" id="PHIG01000031">
    <property type="protein sequence ID" value="PJK30139.1"/>
    <property type="molecule type" value="Genomic_DNA"/>
</dbReference>
<dbReference type="NCBIfam" id="TIGR03559">
    <property type="entry name" value="F420_Rv3520c"/>
    <property type="match status" value="1"/>
</dbReference>
<dbReference type="Pfam" id="PF00296">
    <property type="entry name" value="Bac_luciferase"/>
    <property type="match status" value="1"/>
</dbReference>
<dbReference type="SUPFAM" id="SSF51679">
    <property type="entry name" value="Bacterial luciferase-like"/>
    <property type="match status" value="1"/>
</dbReference>
<dbReference type="OrthoDB" id="7239898at2"/>
<reference evidence="3 4" key="1">
    <citation type="submission" date="2017-11" db="EMBL/GenBank/DDBJ databases">
        <title>Draft genome sequence of Rhizobiales bacterium SY3-13.</title>
        <authorList>
            <person name="Sun C."/>
        </authorList>
    </citation>
    <scope>NUCLEOTIDE SEQUENCE [LARGE SCALE GENOMIC DNA]</scope>
    <source>
        <strain evidence="3 4">SY3-13</strain>
    </source>
</reference>
<evidence type="ECO:0000313" key="3">
    <source>
        <dbReference type="EMBL" id="PJK30139.1"/>
    </source>
</evidence>
<comment type="caution">
    <text evidence="3">The sequence shown here is derived from an EMBL/GenBank/DDBJ whole genome shotgun (WGS) entry which is preliminary data.</text>
</comment>
<keyword evidence="4" id="KW-1185">Reference proteome</keyword>
<evidence type="ECO:0000259" key="2">
    <source>
        <dbReference type="Pfam" id="PF00296"/>
    </source>
</evidence>
<dbReference type="CDD" id="cd01097">
    <property type="entry name" value="Tetrahydromethanopterin_reductase"/>
    <property type="match status" value="1"/>
</dbReference>
<dbReference type="InterPro" id="IPR019951">
    <property type="entry name" value="F420_OxRdatse_Rv3520c_pred"/>
</dbReference>
<dbReference type="GO" id="GO:0016705">
    <property type="term" value="F:oxidoreductase activity, acting on paired donors, with incorporation or reduction of molecular oxygen"/>
    <property type="evidence" value="ECO:0007669"/>
    <property type="project" value="InterPro"/>
</dbReference>
<gene>
    <name evidence="3" type="ORF">CVT23_09020</name>
</gene>
<protein>
    <submittedName>
        <fullName evidence="3">LLM class F420-dependent oxidoreductase</fullName>
    </submittedName>
</protein>
<dbReference type="InterPro" id="IPR050564">
    <property type="entry name" value="F420-G6PD/mer"/>
</dbReference>
<keyword evidence="1" id="KW-0560">Oxidoreductase</keyword>